<dbReference type="Gene3D" id="2.40.30.10">
    <property type="entry name" value="Translation factors"/>
    <property type="match status" value="1"/>
</dbReference>
<evidence type="ECO:0000256" key="5">
    <source>
        <dbReference type="ARBA" id="ARBA00022475"/>
    </source>
</evidence>
<dbReference type="GO" id="GO:0006879">
    <property type="term" value="P:intracellular iron ion homeostasis"/>
    <property type="evidence" value="ECO:0007669"/>
    <property type="project" value="TreeGrafter"/>
</dbReference>
<gene>
    <name evidence="11" type="ORF">W97_02691</name>
</gene>
<dbReference type="RefSeq" id="XP_007778780.1">
    <property type="nucleotide sequence ID" value="XM_007780590.1"/>
</dbReference>
<dbReference type="SUPFAM" id="SSF52343">
    <property type="entry name" value="Ferredoxin reductase-like, C-terminal NADP-linked domain"/>
    <property type="match status" value="1"/>
</dbReference>
<dbReference type="SFLD" id="SFLDG01168">
    <property type="entry name" value="Ferric_reductase_subgroup_(FRE"/>
    <property type="match status" value="1"/>
</dbReference>
<keyword evidence="4" id="KW-0813">Transport</keyword>
<evidence type="ECO:0000256" key="2">
    <source>
        <dbReference type="ARBA" id="ARBA00006278"/>
    </source>
</evidence>
<dbReference type="GO" id="GO:0005886">
    <property type="term" value="C:plasma membrane"/>
    <property type="evidence" value="ECO:0007669"/>
    <property type="project" value="UniProtKB-SubCell"/>
</dbReference>
<dbReference type="InterPro" id="IPR013121">
    <property type="entry name" value="Fe_red_NAD-bd_6"/>
</dbReference>
<dbReference type="STRING" id="1168221.R7YNM2"/>
<evidence type="ECO:0000259" key="10">
    <source>
        <dbReference type="PROSITE" id="PS51384"/>
    </source>
</evidence>
<dbReference type="CDD" id="cd06186">
    <property type="entry name" value="NOX_Duox_like_FAD_NADP"/>
    <property type="match status" value="1"/>
</dbReference>
<dbReference type="SUPFAM" id="SSF63380">
    <property type="entry name" value="Riboflavin synthase domain-like"/>
    <property type="match status" value="1"/>
</dbReference>
<dbReference type="PROSITE" id="PS51384">
    <property type="entry name" value="FAD_FR"/>
    <property type="match status" value="1"/>
</dbReference>
<keyword evidence="9" id="KW-0812">Transmembrane</keyword>
<dbReference type="Gene3D" id="3.40.50.80">
    <property type="entry name" value="Nucleotide-binding domain of ferredoxin-NADP reductase (FNR) module"/>
    <property type="match status" value="1"/>
</dbReference>
<keyword evidence="7" id="KW-0560">Oxidoreductase</keyword>
<dbReference type="Proteomes" id="UP000016924">
    <property type="component" value="Unassembled WGS sequence"/>
</dbReference>
<dbReference type="HOGENOM" id="CLU_019268_1_0_1"/>
<keyword evidence="12" id="KW-1185">Reference proteome</keyword>
<evidence type="ECO:0000256" key="4">
    <source>
        <dbReference type="ARBA" id="ARBA00022448"/>
    </source>
</evidence>
<dbReference type="GO" id="GO:0006826">
    <property type="term" value="P:iron ion transport"/>
    <property type="evidence" value="ECO:0007669"/>
    <property type="project" value="TreeGrafter"/>
</dbReference>
<dbReference type="EC" id="1.16.1.9" evidence="3"/>
<name>R7YNM2_CONA1</name>
<organism evidence="11 12">
    <name type="scientific">Coniosporium apollinis (strain CBS 100218)</name>
    <name type="common">Rock-inhabiting black yeast</name>
    <dbReference type="NCBI Taxonomy" id="1168221"/>
    <lineage>
        <taxon>Eukaryota</taxon>
        <taxon>Fungi</taxon>
        <taxon>Dikarya</taxon>
        <taxon>Ascomycota</taxon>
        <taxon>Pezizomycotina</taxon>
        <taxon>Dothideomycetes</taxon>
        <taxon>Dothideomycetes incertae sedis</taxon>
        <taxon>Coniosporium</taxon>
    </lineage>
</organism>
<proteinExistence type="inferred from homology"/>
<dbReference type="InterPro" id="IPR039261">
    <property type="entry name" value="FNR_nucleotide-bd"/>
</dbReference>
<keyword evidence="9" id="KW-1133">Transmembrane helix</keyword>
<dbReference type="Pfam" id="PF08030">
    <property type="entry name" value="NAD_binding_6"/>
    <property type="match status" value="1"/>
</dbReference>
<evidence type="ECO:0000313" key="11">
    <source>
        <dbReference type="EMBL" id="EON63463.1"/>
    </source>
</evidence>
<dbReference type="InterPro" id="IPR017927">
    <property type="entry name" value="FAD-bd_FR_type"/>
</dbReference>
<comment type="catalytic activity">
    <reaction evidence="8">
        <text>2 a Fe(II)-siderophore + NADP(+) + H(+) = 2 a Fe(III)-siderophore + NADPH</text>
        <dbReference type="Rhea" id="RHEA:28795"/>
        <dbReference type="Rhea" id="RHEA-COMP:11342"/>
        <dbReference type="Rhea" id="RHEA-COMP:11344"/>
        <dbReference type="ChEBI" id="CHEBI:15378"/>
        <dbReference type="ChEBI" id="CHEBI:29033"/>
        <dbReference type="ChEBI" id="CHEBI:29034"/>
        <dbReference type="ChEBI" id="CHEBI:57783"/>
        <dbReference type="ChEBI" id="CHEBI:58349"/>
        <dbReference type="EC" id="1.16.1.9"/>
    </reaction>
</comment>
<reference evidence="12" key="1">
    <citation type="submission" date="2012-06" db="EMBL/GenBank/DDBJ databases">
        <title>The genome sequence of Coniosporium apollinis CBS 100218.</title>
        <authorList>
            <consortium name="The Broad Institute Genome Sequencing Platform"/>
            <person name="Cuomo C."/>
            <person name="Gorbushina A."/>
            <person name="Noack S."/>
            <person name="Walker B."/>
            <person name="Young S.K."/>
            <person name="Zeng Q."/>
            <person name="Gargeya S."/>
            <person name="Fitzgerald M."/>
            <person name="Haas B."/>
            <person name="Abouelleil A."/>
            <person name="Alvarado L."/>
            <person name="Arachchi H.M."/>
            <person name="Berlin A.M."/>
            <person name="Chapman S.B."/>
            <person name="Goldberg J."/>
            <person name="Griggs A."/>
            <person name="Gujja S."/>
            <person name="Hansen M."/>
            <person name="Howarth C."/>
            <person name="Imamovic A."/>
            <person name="Larimer J."/>
            <person name="McCowan C."/>
            <person name="Montmayeur A."/>
            <person name="Murphy C."/>
            <person name="Neiman D."/>
            <person name="Pearson M."/>
            <person name="Priest M."/>
            <person name="Roberts A."/>
            <person name="Saif S."/>
            <person name="Shea T."/>
            <person name="Sisk P."/>
            <person name="Sykes S."/>
            <person name="Wortman J."/>
            <person name="Nusbaum C."/>
            <person name="Birren B."/>
        </authorList>
    </citation>
    <scope>NUCLEOTIDE SEQUENCE [LARGE SCALE GENOMIC DNA]</scope>
    <source>
        <strain evidence="12">CBS 100218</strain>
    </source>
</reference>
<dbReference type="eggNOG" id="KOG0039">
    <property type="taxonomic scope" value="Eukaryota"/>
</dbReference>
<dbReference type="PANTHER" id="PTHR32361:SF9">
    <property type="entry name" value="FERRIC REDUCTASE TRANSMEMBRANE COMPONENT 3-RELATED"/>
    <property type="match status" value="1"/>
</dbReference>
<dbReference type="GO" id="GO:0015677">
    <property type="term" value="P:copper ion import"/>
    <property type="evidence" value="ECO:0007669"/>
    <property type="project" value="TreeGrafter"/>
</dbReference>
<dbReference type="InterPro" id="IPR017938">
    <property type="entry name" value="Riboflavin_synthase-like_b-brl"/>
</dbReference>
<dbReference type="OrthoDB" id="10006946at2759"/>
<dbReference type="AlphaFoldDB" id="R7YNM2"/>
<dbReference type="EMBL" id="JH767563">
    <property type="protein sequence ID" value="EON63463.1"/>
    <property type="molecule type" value="Genomic_DNA"/>
</dbReference>
<feature type="transmembrane region" description="Helical" evidence="9">
    <location>
        <begin position="12"/>
        <end position="35"/>
    </location>
</feature>
<accession>R7YNM2</accession>
<evidence type="ECO:0000256" key="3">
    <source>
        <dbReference type="ARBA" id="ARBA00012668"/>
    </source>
</evidence>
<protein>
    <recommendedName>
        <fullName evidence="3">ferric-chelate reductase (NADPH)</fullName>
        <ecNumber evidence="3">1.16.1.9</ecNumber>
    </recommendedName>
</protein>
<comment type="subcellular location">
    <subcellularLocation>
        <location evidence="1">Cell membrane</location>
        <topology evidence="1">Multi-pass membrane protein</topology>
    </subcellularLocation>
</comment>
<feature type="domain" description="FAD-binding FR-type" evidence="10">
    <location>
        <begin position="65"/>
        <end position="211"/>
    </location>
</feature>
<keyword evidence="5" id="KW-1003">Cell membrane</keyword>
<keyword evidence="9" id="KW-0472">Membrane</keyword>
<dbReference type="OMA" id="NPFTIAH"/>
<feature type="transmembrane region" description="Helical" evidence="9">
    <location>
        <begin position="42"/>
        <end position="62"/>
    </location>
</feature>
<dbReference type="GeneID" id="19900002"/>
<dbReference type="InterPro" id="IPR051410">
    <property type="entry name" value="Ferric/Cupric_Reductase"/>
</dbReference>
<evidence type="ECO:0000256" key="1">
    <source>
        <dbReference type="ARBA" id="ARBA00004651"/>
    </source>
</evidence>
<dbReference type="PANTHER" id="PTHR32361">
    <property type="entry name" value="FERRIC/CUPRIC REDUCTASE TRANSMEMBRANE COMPONENT"/>
    <property type="match status" value="1"/>
</dbReference>
<sequence>MSGLLVNRLRNRVVILGLVGLFLSIFMSSTALGYLRTRNYRVFFAVHITLAPILPVVLFWHVSHLRTYIWEVVGVYILMMATRSRNIGTYPGTVSLIPGTNLIKMDIPLASDTIPQNWKPGQHVYVSLPATSEASPTVKDLIRQRYRTNPFTIASLPHEDGRITLVARTLDGNTKRLAALARSLCDQADDDKNTPSIAITIEGPYGASSRLPDLASYDYVLLLAGGVGATFVLPVFRSIVGRSHWPSPAAASPQIRFVWTVRRLAEVRWAFPAAANSGGAATNVGSNAEVEVYVTQNGQALHDGAQDGDLEMAEGVNLLHTGSEAEKIGGSDVKHGRPDLKRIVDDAFAQPRGKVAVLVCGPKRMTEETRELVGRWVRKGRDVYWHAEAFGL</sequence>
<keyword evidence="6" id="KW-0249">Electron transport</keyword>
<evidence type="ECO:0000256" key="9">
    <source>
        <dbReference type="SAM" id="Phobius"/>
    </source>
</evidence>
<evidence type="ECO:0000256" key="7">
    <source>
        <dbReference type="ARBA" id="ARBA00023002"/>
    </source>
</evidence>
<feature type="transmembrane region" description="Helical" evidence="9">
    <location>
        <begin position="219"/>
        <end position="236"/>
    </location>
</feature>
<dbReference type="SFLD" id="SFLDS00052">
    <property type="entry name" value="Ferric_Reductase_Domain"/>
    <property type="match status" value="1"/>
</dbReference>
<evidence type="ECO:0000313" key="12">
    <source>
        <dbReference type="Proteomes" id="UP000016924"/>
    </source>
</evidence>
<dbReference type="InterPro" id="IPR013112">
    <property type="entry name" value="FAD-bd_8"/>
</dbReference>
<dbReference type="Pfam" id="PF08022">
    <property type="entry name" value="FAD_binding_8"/>
    <property type="match status" value="1"/>
</dbReference>
<evidence type="ECO:0000256" key="6">
    <source>
        <dbReference type="ARBA" id="ARBA00022982"/>
    </source>
</evidence>
<dbReference type="GO" id="GO:0052851">
    <property type="term" value="F:ferric-chelate reductase (NADPH) activity"/>
    <property type="evidence" value="ECO:0007669"/>
    <property type="project" value="UniProtKB-EC"/>
</dbReference>
<evidence type="ECO:0000256" key="8">
    <source>
        <dbReference type="ARBA" id="ARBA00048483"/>
    </source>
</evidence>
<comment type="similarity">
    <text evidence="2">Belongs to the ferric reductase (FRE) family.</text>
</comment>